<organism evidence="3 4">
    <name type="scientific">Undibacterium luofuense</name>
    <dbReference type="NCBI Taxonomy" id="2828733"/>
    <lineage>
        <taxon>Bacteria</taxon>
        <taxon>Pseudomonadati</taxon>
        <taxon>Pseudomonadota</taxon>
        <taxon>Betaproteobacteria</taxon>
        <taxon>Burkholderiales</taxon>
        <taxon>Oxalobacteraceae</taxon>
        <taxon>Undibacterium</taxon>
    </lineage>
</organism>
<comment type="caution">
    <text evidence="3">The sequence shown here is derived from an EMBL/GenBank/DDBJ whole genome shotgun (WGS) entry which is preliminary data.</text>
</comment>
<feature type="transmembrane region" description="Helical" evidence="1">
    <location>
        <begin position="155"/>
        <end position="178"/>
    </location>
</feature>
<keyword evidence="3" id="KW-0808">Transferase</keyword>
<dbReference type="PANTHER" id="PTHR46663:SF2">
    <property type="entry name" value="GGDEF DOMAIN-CONTAINING PROTEIN"/>
    <property type="match status" value="1"/>
</dbReference>
<accession>A0A941DK19</accession>
<keyword evidence="1" id="KW-0472">Membrane</keyword>
<dbReference type="RefSeq" id="WP_212687570.1">
    <property type="nucleotide sequence ID" value="NZ_JAGSPN010000005.1"/>
</dbReference>
<dbReference type="SUPFAM" id="SSF55073">
    <property type="entry name" value="Nucleotide cyclase"/>
    <property type="match status" value="1"/>
</dbReference>
<name>A0A941DK19_9BURK</name>
<dbReference type="Pfam" id="PF00990">
    <property type="entry name" value="GGDEF"/>
    <property type="match status" value="1"/>
</dbReference>
<reference evidence="3" key="1">
    <citation type="submission" date="2021-04" db="EMBL/GenBank/DDBJ databases">
        <title>novel species isolated from subtropical streams in China.</title>
        <authorList>
            <person name="Lu H."/>
        </authorList>
    </citation>
    <scope>NUCLEOTIDE SEQUENCE</scope>
    <source>
        <strain evidence="3">LFS511W</strain>
    </source>
</reference>
<evidence type="ECO:0000313" key="4">
    <source>
        <dbReference type="Proteomes" id="UP000680067"/>
    </source>
</evidence>
<dbReference type="GO" id="GO:0052621">
    <property type="term" value="F:diguanylate cyclase activity"/>
    <property type="evidence" value="ECO:0007669"/>
    <property type="project" value="UniProtKB-EC"/>
</dbReference>
<dbReference type="InterPro" id="IPR043128">
    <property type="entry name" value="Rev_trsase/Diguanyl_cyclase"/>
</dbReference>
<evidence type="ECO:0000256" key="1">
    <source>
        <dbReference type="SAM" id="Phobius"/>
    </source>
</evidence>
<dbReference type="PROSITE" id="PS50887">
    <property type="entry name" value="GGDEF"/>
    <property type="match status" value="1"/>
</dbReference>
<dbReference type="PANTHER" id="PTHR46663">
    <property type="entry name" value="DIGUANYLATE CYCLASE DGCT-RELATED"/>
    <property type="match status" value="1"/>
</dbReference>
<dbReference type="NCBIfam" id="TIGR00254">
    <property type="entry name" value="GGDEF"/>
    <property type="match status" value="1"/>
</dbReference>
<dbReference type="InterPro" id="IPR000160">
    <property type="entry name" value="GGDEF_dom"/>
</dbReference>
<sequence>MKTPSFSLPIGARLYHQQFRLAAIFCLSVLCALTLISTLLFWQQRSAALRQEVQILASNLGDHLITGDLRAIQNQALNASNYSHWESVTVVGREGKTVVAWANGNLIAPESVRLTSVMTGLRLRQTFSVQVLQTPITDSGGLRGQLRVEVSMLPVWQFGGILFLAGLPFAALLGWLLVRWMVAQQLKLLQPLDDVVSTLEQVNSLSNYSLRVTPDRERLFGALQTSLNLMLARMESWETDTHSALREQRAEENRLAILENHDSLTKLPNRHYFHKLITNSVEEAIDTGETLALMFIDLDQFRQITDEHGFETGDLVLRAIAERLREVLRNTDTLCRVSADEFAAILPNIQDLDTVRQLAERLLLAIRKPLILQGRSLMVTGSIGIACCPLHAMEQRLFLRNADLALQSAKAAGRNHWSLFDPNLHAPAGTAPSATP</sequence>
<dbReference type="EC" id="2.7.7.65" evidence="3"/>
<keyword evidence="3" id="KW-0548">Nucleotidyltransferase</keyword>
<evidence type="ECO:0000259" key="2">
    <source>
        <dbReference type="PROSITE" id="PS50887"/>
    </source>
</evidence>
<feature type="transmembrane region" description="Helical" evidence="1">
    <location>
        <begin position="21"/>
        <end position="42"/>
    </location>
</feature>
<dbReference type="EMBL" id="JAGSPN010000005">
    <property type="protein sequence ID" value="MBR7782233.1"/>
    <property type="molecule type" value="Genomic_DNA"/>
</dbReference>
<gene>
    <name evidence="3" type="ORF">KDM89_08775</name>
</gene>
<dbReference type="SMART" id="SM00267">
    <property type="entry name" value="GGDEF"/>
    <property type="match status" value="1"/>
</dbReference>
<keyword evidence="1" id="KW-0812">Transmembrane</keyword>
<proteinExistence type="predicted"/>
<protein>
    <submittedName>
        <fullName evidence="3">Diguanylate cyclase</fullName>
        <ecNumber evidence="3">2.7.7.65</ecNumber>
    </submittedName>
</protein>
<keyword evidence="1" id="KW-1133">Transmembrane helix</keyword>
<dbReference type="Proteomes" id="UP000680067">
    <property type="component" value="Unassembled WGS sequence"/>
</dbReference>
<evidence type="ECO:0000313" key="3">
    <source>
        <dbReference type="EMBL" id="MBR7782233.1"/>
    </source>
</evidence>
<dbReference type="InterPro" id="IPR029787">
    <property type="entry name" value="Nucleotide_cyclase"/>
</dbReference>
<dbReference type="Gene3D" id="3.30.70.270">
    <property type="match status" value="1"/>
</dbReference>
<dbReference type="InterPro" id="IPR052163">
    <property type="entry name" value="DGC-Regulatory_Protein"/>
</dbReference>
<dbReference type="CDD" id="cd01949">
    <property type="entry name" value="GGDEF"/>
    <property type="match status" value="1"/>
</dbReference>
<keyword evidence="4" id="KW-1185">Reference proteome</keyword>
<feature type="domain" description="GGDEF" evidence="2">
    <location>
        <begin position="289"/>
        <end position="422"/>
    </location>
</feature>
<dbReference type="AlphaFoldDB" id="A0A941DK19"/>